<gene>
    <name evidence="2" type="ORF">BO225_03995</name>
</gene>
<dbReference type="CDD" id="cd04301">
    <property type="entry name" value="NAT_SF"/>
    <property type="match status" value="1"/>
</dbReference>
<dbReference type="InterPro" id="IPR016181">
    <property type="entry name" value="Acyl_CoA_acyltransferase"/>
</dbReference>
<comment type="caution">
    <text evidence="2">The sequence shown here is derived from an EMBL/GenBank/DDBJ whole genome shotgun (WGS) entry which is preliminary data.</text>
</comment>
<dbReference type="STRING" id="1862672.BO225_03995"/>
<name>A0A1U7NNN5_9FIRM</name>
<dbReference type="Gene3D" id="3.40.630.30">
    <property type="match status" value="1"/>
</dbReference>
<evidence type="ECO:0000259" key="1">
    <source>
        <dbReference type="PROSITE" id="PS51186"/>
    </source>
</evidence>
<evidence type="ECO:0000313" key="3">
    <source>
        <dbReference type="Proteomes" id="UP000186705"/>
    </source>
</evidence>
<dbReference type="OrthoDB" id="581534at2"/>
<keyword evidence="2" id="KW-0808">Transferase</keyword>
<dbReference type="Pfam" id="PF00583">
    <property type="entry name" value="Acetyltransf_1"/>
    <property type="match status" value="1"/>
</dbReference>
<keyword evidence="3" id="KW-1185">Reference proteome</keyword>
<dbReference type="InterPro" id="IPR000182">
    <property type="entry name" value="GNAT_dom"/>
</dbReference>
<dbReference type="EMBL" id="MPKA01000056">
    <property type="protein sequence ID" value="OLU46952.1"/>
    <property type="molecule type" value="Genomic_DNA"/>
</dbReference>
<evidence type="ECO:0000313" key="2">
    <source>
        <dbReference type="EMBL" id="OLU46952.1"/>
    </source>
</evidence>
<dbReference type="GeneID" id="78275110"/>
<dbReference type="AlphaFoldDB" id="A0A1U7NNN5"/>
<organism evidence="2 3">
    <name type="scientific">Dubosiella newyorkensis</name>
    <dbReference type="NCBI Taxonomy" id="1862672"/>
    <lineage>
        <taxon>Bacteria</taxon>
        <taxon>Bacillati</taxon>
        <taxon>Bacillota</taxon>
        <taxon>Erysipelotrichia</taxon>
        <taxon>Erysipelotrichales</taxon>
        <taxon>Erysipelotrichaceae</taxon>
        <taxon>Dubosiella</taxon>
    </lineage>
</organism>
<dbReference type="Proteomes" id="UP000186705">
    <property type="component" value="Unassembled WGS sequence"/>
</dbReference>
<sequence>MSVLDRDIPYRNVLMVIPKRRVEKEIPLKKGYSYIPYEDALFEPWCQLQTACNLFDSLEEAKWCLSRFLEEDRAFFEDNFLFVVDEERTLVASAGLWPGHHFEEERLRVHYVAVLEQAQHQGIARAMLSKLCVHYDSIPSRYPLYLATQSQSYAAIFMYSRLGFTPYLGAYKEHTKEESEADWEFVTEILKEKSYSA</sequence>
<dbReference type="SUPFAM" id="SSF55729">
    <property type="entry name" value="Acyl-CoA N-acyltransferases (Nat)"/>
    <property type="match status" value="1"/>
</dbReference>
<dbReference type="RefSeq" id="WP_076340992.1">
    <property type="nucleotide sequence ID" value="NZ_CAPDDE010000019.1"/>
</dbReference>
<dbReference type="GO" id="GO:0016747">
    <property type="term" value="F:acyltransferase activity, transferring groups other than amino-acyl groups"/>
    <property type="evidence" value="ECO:0007669"/>
    <property type="project" value="InterPro"/>
</dbReference>
<protein>
    <submittedName>
        <fullName evidence="2">GNAT family N-acetyltransferase</fullName>
    </submittedName>
</protein>
<dbReference type="PROSITE" id="PS51186">
    <property type="entry name" value="GNAT"/>
    <property type="match status" value="1"/>
</dbReference>
<reference evidence="2 3" key="1">
    <citation type="submission" date="2016-11" db="EMBL/GenBank/DDBJ databases">
        <title>Description of two novel members of the family Erysipelotrichaceae: Ileibacterium lipovorans gen. nov., sp. nov. and Dubosiella newyorkensis, gen. nov., sp. nov.</title>
        <authorList>
            <person name="Cox L.M."/>
            <person name="Sohn J."/>
            <person name="Tyrrell K.L."/>
            <person name="Citron D.M."/>
            <person name="Lawson P.A."/>
            <person name="Patel N.B."/>
            <person name="Iizumi T."/>
            <person name="Perez-Perez G.I."/>
            <person name="Goldstein E.J."/>
            <person name="Blaser M.J."/>
        </authorList>
    </citation>
    <scope>NUCLEOTIDE SEQUENCE [LARGE SCALE GENOMIC DNA]</scope>
    <source>
        <strain evidence="2 3">NYU-BL-A4</strain>
    </source>
</reference>
<accession>A0A1U7NNN5</accession>
<feature type="domain" description="N-acetyltransferase" evidence="1">
    <location>
        <begin position="32"/>
        <end position="196"/>
    </location>
</feature>
<proteinExistence type="predicted"/>